<dbReference type="Gene3D" id="2.60.40.10">
    <property type="entry name" value="Immunoglobulins"/>
    <property type="match status" value="2"/>
</dbReference>
<comment type="caution">
    <text evidence="2">The sequence shown here is derived from an EMBL/GenBank/DDBJ whole genome shotgun (WGS) entry which is preliminary data.</text>
</comment>
<proteinExistence type="predicted"/>
<dbReference type="Proteomes" id="UP001597118">
    <property type="component" value="Unassembled WGS sequence"/>
</dbReference>
<evidence type="ECO:0000313" key="2">
    <source>
        <dbReference type="EMBL" id="MFD1628861.1"/>
    </source>
</evidence>
<dbReference type="RefSeq" id="WP_379661246.1">
    <property type="nucleotide sequence ID" value="NZ_JBHUDG010000003.1"/>
</dbReference>
<name>A0ABW4I7Y0_9SPHI</name>
<evidence type="ECO:0000313" key="3">
    <source>
        <dbReference type="Proteomes" id="UP001597118"/>
    </source>
</evidence>
<dbReference type="InterPro" id="IPR013783">
    <property type="entry name" value="Ig-like_fold"/>
</dbReference>
<evidence type="ECO:0000259" key="1">
    <source>
        <dbReference type="Pfam" id="PF18329"/>
    </source>
</evidence>
<dbReference type="Pfam" id="PF18329">
    <property type="entry name" value="SGBP_B_XBD"/>
    <property type="match status" value="1"/>
</dbReference>
<dbReference type="PROSITE" id="PS51257">
    <property type="entry name" value="PROKAR_LIPOPROTEIN"/>
    <property type="match status" value="1"/>
</dbReference>
<reference evidence="3" key="1">
    <citation type="journal article" date="2019" name="Int. J. Syst. Evol. Microbiol.">
        <title>The Global Catalogue of Microorganisms (GCM) 10K type strain sequencing project: providing services to taxonomists for standard genome sequencing and annotation.</title>
        <authorList>
            <consortium name="The Broad Institute Genomics Platform"/>
            <consortium name="The Broad Institute Genome Sequencing Center for Infectious Disease"/>
            <person name="Wu L."/>
            <person name="Ma J."/>
        </authorList>
    </citation>
    <scope>NUCLEOTIDE SEQUENCE [LARGE SCALE GENOMIC DNA]</scope>
    <source>
        <strain evidence="3">CCUG 53762</strain>
    </source>
</reference>
<accession>A0ABW4I7Y0</accession>
<gene>
    <name evidence="2" type="ORF">ACFSAH_03175</name>
</gene>
<keyword evidence="3" id="KW-1185">Reference proteome</keyword>
<sequence>MKFFTETRYILLGILLMTSGLFGCKKDKNESSGPVAINAVYLQNVNSDVKDRKVEFARLGQTIRIEGTGFMGVQQIYVNGYKTSFNPALMTDNNIWLSIGAKTPTLDADPEKRNTIIMEKNGQQTIYSFEIRSSAPSISSVSHTMPKAGEKITIYGSGLQAIQSVTFPGNIVVTEGIESDDVDGKYCTVIVPANVSADGGALLLLGANGGAYSPAYFNFKKGLLHNFDDVNTQSWSQGRISDDLDVLLPGSGNGPKSQGKYRSLNKDGEVINASDALVDVTRYWINNGVWASKITNEVIPAATPTDQVAIQMDIYVAGDWNSGNIRFVVADGFGASRYALLYAPWESNGARVPFVNPGSWFTITLPFSGSADFKDKTFGDVLTVISTVTYAQAGPWLENGPINGVVAQPTNVNIYFDNIRIVPLNKPVYSDFD</sequence>
<dbReference type="EMBL" id="JBHUDG010000003">
    <property type="protein sequence ID" value="MFD1628861.1"/>
    <property type="molecule type" value="Genomic_DNA"/>
</dbReference>
<organism evidence="2 3">
    <name type="scientific">Pseudopedobacter beijingensis</name>
    <dbReference type="NCBI Taxonomy" id="1207056"/>
    <lineage>
        <taxon>Bacteria</taxon>
        <taxon>Pseudomonadati</taxon>
        <taxon>Bacteroidota</taxon>
        <taxon>Sphingobacteriia</taxon>
        <taxon>Sphingobacteriales</taxon>
        <taxon>Sphingobacteriaceae</taxon>
        <taxon>Pseudopedobacter</taxon>
    </lineage>
</organism>
<protein>
    <submittedName>
        <fullName evidence="2">Glycan-binding surface protein</fullName>
    </submittedName>
</protein>
<dbReference type="InterPro" id="IPR040475">
    <property type="entry name" value="SGBP_B_XBD"/>
</dbReference>
<feature type="domain" description="Surface glycan-binding protein B xyloglucan binding" evidence="1">
    <location>
        <begin position="217"/>
        <end position="423"/>
    </location>
</feature>